<sequence length="712" mass="76128">MNIHNLQTHESDGKDYYTCPMHPEIQEDKPGKCPKCGGMDLVLKSSMDSGGPEHDHTSMMATPEAAADFLKRFFVVTALLIPLAYFSEPAVTYLGVLDFALRPFLELGIATVIFYFGLVFFEHAKMEIQMKQYGMMTLVSLGVGAGYLFSAVSTFIPTISAEFYLEISTLIWVLLFGHFLEAKSSTAAGDALDEVAKLLPKEAHLKIDDSVKEVEITSLKEGDIVVVKAGEKVPADGEVIKGSGNFNESHITGESKPVEKTVGSELMAGAINIDGSVEVRLTRVGESSTIGQIQSLISSAKKTKPSAQKLADRAAKWLTFFALAVSIITLFIWSVVIGEPFVFAATLAITVLVIACPHALGLAIPTVSTIATKLAVSNGIFIKDMAKIEVVKDTDYVVFDKTGTLTKGEFGVTDIKVLSGEKSKLLEVAGGIETHSSHVIGTAILQYAKNQGVAISEASDVKNLAGRGMQANILGSTYFVGNQRLMEEIGVWTDESKQALLELSSAGKTPVFVSSANAVLGIISLSDEVKEESKQAVEELHKIGVKVAMLTGDTREAAQSIATQLGIDTVFAEVLPEDKYKHIKELQAKGNVVIMAGDGVNDAPALTQANAGVAIGAGTDVAVEAGDIILTQSNPQHIVRLIVLSRKVYKKMVENLVWAVGYNLLAIPAAAGLFIPFGFRLTPAVGAFLMSLSSVIVVANAFLLKRIKLDVT</sequence>
<dbReference type="AlphaFoldDB" id="A0A2H0BGQ7"/>
<dbReference type="GO" id="GO:0005886">
    <property type="term" value="C:plasma membrane"/>
    <property type="evidence" value="ECO:0007669"/>
    <property type="project" value="UniProtKB-SubCell"/>
</dbReference>
<feature type="domain" description="Heavy metal binding" evidence="12">
    <location>
        <begin position="16"/>
        <end position="42"/>
    </location>
</feature>
<evidence type="ECO:0000256" key="2">
    <source>
        <dbReference type="ARBA" id="ARBA00006024"/>
    </source>
</evidence>
<keyword evidence="9 10" id="KW-0472">Membrane</keyword>
<dbReference type="PRINTS" id="PR00119">
    <property type="entry name" value="CATATPASE"/>
</dbReference>
<dbReference type="Gene3D" id="2.70.150.10">
    <property type="entry name" value="Calcium-transporting ATPase, cytoplasmic transduction domain A"/>
    <property type="match status" value="1"/>
</dbReference>
<evidence type="ECO:0000313" key="13">
    <source>
        <dbReference type="EMBL" id="PIP56831.1"/>
    </source>
</evidence>
<feature type="transmembrane region" description="Helical" evidence="10">
    <location>
        <begin position="99"/>
        <end position="121"/>
    </location>
</feature>
<dbReference type="SFLD" id="SFLDS00003">
    <property type="entry name" value="Haloacid_Dehalogenase"/>
    <property type="match status" value="1"/>
</dbReference>
<comment type="caution">
    <text evidence="13">The sequence shown here is derived from an EMBL/GenBank/DDBJ whole genome shotgun (WGS) entry which is preliminary data.</text>
</comment>
<accession>A0A2H0BGQ7</accession>
<dbReference type="GO" id="GO:0043682">
    <property type="term" value="F:P-type divalent copper transporter activity"/>
    <property type="evidence" value="ECO:0007669"/>
    <property type="project" value="TreeGrafter"/>
</dbReference>
<dbReference type="GO" id="GO:0005524">
    <property type="term" value="F:ATP binding"/>
    <property type="evidence" value="ECO:0007669"/>
    <property type="project" value="UniProtKB-UniRule"/>
</dbReference>
<keyword evidence="5 10" id="KW-0547">Nucleotide-binding</keyword>
<dbReference type="GO" id="GO:0055070">
    <property type="term" value="P:copper ion homeostasis"/>
    <property type="evidence" value="ECO:0007669"/>
    <property type="project" value="TreeGrafter"/>
</dbReference>
<dbReference type="PANTHER" id="PTHR43520">
    <property type="entry name" value="ATP7, ISOFORM B"/>
    <property type="match status" value="1"/>
</dbReference>
<keyword evidence="10" id="KW-1003">Cell membrane</keyword>
<dbReference type="SUPFAM" id="SSF81653">
    <property type="entry name" value="Calcium ATPase, transduction domain A"/>
    <property type="match status" value="1"/>
</dbReference>
<evidence type="ECO:0000259" key="12">
    <source>
        <dbReference type="Pfam" id="PF19335"/>
    </source>
</evidence>
<dbReference type="InterPro" id="IPR045800">
    <property type="entry name" value="HMBD"/>
</dbReference>
<dbReference type="InterPro" id="IPR027256">
    <property type="entry name" value="P-typ_ATPase_IB"/>
</dbReference>
<keyword evidence="7" id="KW-1278">Translocase</keyword>
<feature type="transmembrane region" description="Helical" evidence="10">
    <location>
        <begin position="163"/>
        <end position="180"/>
    </location>
</feature>
<feature type="transmembrane region" description="Helical" evidence="10">
    <location>
        <begin position="133"/>
        <end position="157"/>
    </location>
</feature>
<reference evidence="13 14" key="1">
    <citation type="submission" date="2017-09" db="EMBL/GenBank/DDBJ databases">
        <title>Depth-based differentiation of microbial function through sediment-hosted aquifers and enrichment of novel symbionts in the deep terrestrial subsurface.</title>
        <authorList>
            <person name="Probst A.J."/>
            <person name="Ladd B."/>
            <person name="Jarett J.K."/>
            <person name="Geller-Mcgrath D.E."/>
            <person name="Sieber C.M."/>
            <person name="Emerson J.B."/>
            <person name="Anantharaman K."/>
            <person name="Thomas B.C."/>
            <person name="Malmstrom R."/>
            <person name="Stieglmeier M."/>
            <person name="Klingl A."/>
            <person name="Woyke T."/>
            <person name="Ryan C.M."/>
            <person name="Banfield J.F."/>
        </authorList>
    </citation>
    <scope>NUCLEOTIDE SEQUENCE [LARGE SCALE GENOMIC DNA]</scope>
    <source>
        <strain evidence="13">CG22_combo_CG10-13_8_21_14_all_39_12</strain>
    </source>
</reference>
<evidence type="ECO:0000256" key="3">
    <source>
        <dbReference type="ARBA" id="ARBA00022692"/>
    </source>
</evidence>
<dbReference type="Gene3D" id="3.40.50.1000">
    <property type="entry name" value="HAD superfamily/HAD-like"/>
    <property type="match status" value="1"/>
</dbReference>
<dbReference type="InterPro" id="IPR008250">
    <property type="entry name" value="ATPase_P-typ_transduc_dom_A_sf"/>
</dbReference>
<feature type="transmembrane region" description="Helical" evidence="10">
    <location>
        <begin position="342"/>
        <end position="364"/>
    </location>
</feature>
<organism evidence="13 14">
    <name type="scientific">candidate division WWE3 bacterium CG22_combo_CG10-13_8_21_14_all_39_12</name>
    <dbReference type="NCBI Taxonomy" id="1975094"/>
    <lineage>
        <taxon>Bacteria</taxon>
        <taxon>Katanobacteria</taxon>
    </lineage>
</organism>
<dbReference type="Pfam" id="PF00702">
    <property type="entry name" value="Hydrolase"/>
    <property type="match status" value="1"/>
</dbReference>
<dbReference type="SUPFAM" id="SSF81665">
    <property type="entry name" value="Calcium ATPase, transmembrane domain M"/>
    <property type="match status" value="1"/>
</dbReference>
<proteinExistence type="inferred from homology"/>
<evidence type="ECO:0000256" key="6">
    <source>
        <dbReference type="ARBA" id="ARBA00022840"/>
    </source>
</evidence>
<dbReference type="InterPro" id="IPR023214">
    <property type="entry name" value="HAD_sf"/>
</dbReference>
<dbReference type="FunFam" id="2.70.150.10:FF:000002">
    <property type="entry name" value="Copper-transporting ATPase 1, putative"/>
    <property type="match status" value="1"/>
</dbReference>
<evidence type="ECO:0000313" key="14">
    <source>
        <dbReference type="Proteomes" id="UP000228495"/>
    </source>
</evidence>
<dbReference type="NCBIfam" id="TIGR01494">
    <property type="entry name" value="ATPase_P-type"/>
    <property type="match status" value="1"/>
</dbReference>
<dbReference type="InterPro" id="IPR018303">
    <property type="entry name" value="ATPase_P-typ_P_site"/>
</dbReference>
<dbReference type="SUPFAM" id="SSF56784">
    <property type="entry name" value="HAD-like"/>
    <property type="match status" value="1"/>
</dbReference>
<name>A0A2H0BGQ7_UNCKA</name>
<evidence type="ECO:0000256" key="9">
    <source>
        <dbReference type="ARBA" id="ARBA00023136"/>
    </source>
</evidence>
<dbReference type="InterPro" id="IPR059000">
    <property type="entry name" value="ATPase_P-type_domA"/>
</dbReference>
<dbReference type="Proteomes" id="UP000228495">
    <property type="component" value="Unassembled WGS sequence"/>
</dbReference>
<evidence type="ECO:0000256" key="8">
    <source>
        <dbReference type="ARBA" id="ARBA00022989"/>
    </source>
</evidence>
<dbReference type="PANTHER" id="PTHR43520:SF8">
    <property type="entry name" value="P-TYPE CU(+) TRANSPORTER"/>
    <property type="match status" value="1"/>
</dbReference>
<evidence type="ECO:0000256" key="7">
    <source>
        <dbReference type="ARBA" id="ARBA00022967"/>
    </source>
</evidence>
<evidence type="ECO:0000256" key="1">
    <source>
        <dbReference type="ARBA" id="ARBA00004127"/>
    </source>
</evidence>
<keyword evidence="6 10" id="KW-0067">ATP-binding</keyword>
<dbReference type="Pfam" id="PF00122">
    <property type="entry name" value="E1-E2_ATPase"/>
    <property type="match status" value="1"/>
</dbReference>
<feature type="transmembrane region" description="Helical" evidence="10">
    <location>
        <begin position="685"/>
        <end position="704"/>
    </location>
</feature>
<dbReference type="PROSITE" id="PS00154">
    <property type="entry name" value="ATPASE_E1_E2"/>
    <property type="match status" value="1"/>
</dbReference>
<dbReference type="GO" id="GO:0012505">
    <property type="term" value="C:endomembrane system"/>
    <property type="evidence" value="ECO:0007669"/>
    <property type="project" value="UniProtKB-SubCell"/>
</dbReference>
<keyword evidence="3 10" id="KW-0812">Transmembrane</keyword>
<gene>
    <name evidence="13" type="ORF">COX05_00845</name>
</gene>
<comment type="similarity">
    <text evidence="2 10">Belongs to the cation transport ATPase (P-type) (TC 3.A.3) family. Type IB subfamily.</text>
</comment>
<feature type="transmembrane region" description="Helical" evidence="10">
    <location>
        <begin position="656"/>
        <end position="679"/>
    </location>
</feature>
<dbReference type="NCBIfam" id="TIGR01525">
    <property type="entry name" value="ATPase-IB_hvy"/>
    <property type="match status" value="1"/>
</dbReference>
<dbReference type="InterPro" id="IPR023299">
    <property type="entry name" value="ATPase_P-typ_cyto_dom_N"/>
</dbReference>
<comment type="subcellular location">
    <subcellularLocation>
        <location evidence="10">Cell membrane</location>
    </subcellularLocation>
    <subcellularLocation>
        <location evidence="1">Endomembrane system</location>
        <topology evidence="1">Multi-pass membrane protein</topology>
    </subcellularLocation>
</comment>
<feature type="transmembrane region" description="Helical" evidence="10">
    <location>
        <begin position="69"/>
        <end position="87"/>
    </location>
</feature>
<evidence type="ECO:0000259" key="11">
    <source>
        <dbReference type="Pfam" id="PF00122"/>
    </source>
</evidence>
<dbReference type="InterPro" id="IPR044492">
    <property type="entry name" value="P_typ_ATPase_HD_dom"/>
</dbReference>
<dbReference type="GO" id="GO:0005507">
    <property type="term" value="F:copper ion binding"/>
    <property type="evidence" value="ECO:0007669"/>
    <property type="project" value="TreeGrafter"/>
</dbReference>
<dbReference type="EMBL" id="PCSU01000012">
    <property type="protein sequence ID" value="PIP56831.1"/>
    <property type="molecule type" value="Genomic_DNA"/>
</dbReference>
<dbReference type="Gene3D" id="3.40.1110.10">
    <property type="entry name" value="Calcium-transporting ATPase, cytoplasmic domain N"/>
    <property type="match status" value="1"/>
</dbReference>
<dbReference type="InterPro" id="IPR001757">
    <property type="entry name" value="P_typ_ATPase"/>
</dbReference>
<dbReference type="SFLD" id="SFLDG00002">
    <property type="entry name" value="C1.7:_P-type_atpase_like"/>
    <property type="match status" value="1"/>
</dbReference>
<evidence type="ECO:0000256" key="5">
    <source>
        <dbReference type="ARBA" id="ARBA00022741"/>
    </source>
</evidence>
<dbReference type="Pfam" id="PF19335">
    <property type="entry name" value="HMBD"/>
    <property type="match status" value="1"/>
</dbReference>
<keyword evidence="8 10" id="KW-1133">Transmembrane helix</keyword>
<dbReference type="GO" id="GO:0016887">
    <property type="term" value="F:ATP hydrolysis activity"/>
    <property type="evidence" value="ECO:0007669"/>
    <property type="project" value="InterPro"/>
</dbReference>
<dbReference type="NCBIfam" id="TIGR01511">
    <property type="entry name" value="ATPase-IB1_Cu"/>
    <property type="match status" value="1"/>
</dbReference>
<evidence type="ECO:0000256" key="10">
    <source>
        <dbReference type="RuleBase" id="RU362081"/>
    </source>
</evidence>
<feature type="domain" description="P-type ATPase A" evidence="11">
    <location>
        <begin position="198"/>
        <end position="297"/>
    </location>
</feature>
<evidence type="ECO:0000256" key="4">
    <source>
        <dbReference type="ARBA" id="ARBA00022723"/>
    </source>
</evidence>
<feature type="transmembrane region" description="Helical" evidence="10">
    <location>
        <begin position="317"/>
        <end position="336"/>
    </location>
</feature>
<dbReference type="SFLD" id="SFLDF00027">
    <property type="entry name" value="p-type_atpase"/>
    <property type="match status" value="1"/>
</dbReference>
<protein>
    <submittedName>
        <fullName evidence="13">Copper-translocating P-type ATPase</fullName>
    </submittedName>
</protein>
<dbReference type="InterPro" id="IPR023298">
    <property type="entry name" value="ATPase_P-typ_TM_dom_sf"/>
</dbReference>
<dbReference type="InterPro" id="IPR036412">
    <property type="entry name" value="HAD-like_sf"/>
</dbReference>
<keyword evidence="4 10" id="KW-0479">Metal-binding</keyword>